<gene>
    <name evidence="2" type="ORF">ACHAWU_001247</name>
</gene>
<proteinExistence type="predicted"/>
<feature type="region of interest" description="Disordered" evidence="1">
    <location>
        <begin position="190"/>
        <end position="221"/>
    </location>
</feature>
<dbReference type="PANTHER" id="PTHR33443:SF30">
    <property type="entry name" value="SARCOSINE DEHYDROGENASE-2C PROTEIN"/>
    <property type="match status" value="1"/>
</dbReference>
<feature type="region of interest" description="Disordered" evidence="1">
    <location>
        <begin position="329"/>
        <end position="354"/>
    </location>
</feature>
<protein>
    <submittedName>
        <fullName evidence="2">Uncharacterized protein</fullName>
    </submittedName>
</protein>
<comment type="caution">
    <text evidence="2">The sequence shown here is derived from an EMBL/GenBank/DDBJ whole genome shotgun (WGS) entry which is preliminary data.</text>
</comment>
<feature type="compositionally biased region" description="Polar residues" evidence="1">
    <location>
        <begin position="208"/>
        <end position="221"/>
    </location>
</feature>
<evidence type="ECO:0000256" key="1">
    <source>
        <dbReference type="SAM" id="MobiDB-lite"/>
    </source>
</evidence>
<dbReference type="PANTHER" id="PTHR33443">
    <property type="entry name" value="ZGC:112980"/>
    <property type="match status" value="1"/>
</dbReference>
<sequence>MASSLRSVASLERIITCLSDSDDDNDTAAPRKVSLDPPAGGGGGGGLKSSSASLLDDDDEIEVMDGELYRSQQLQAASASAAGNAAGNSGAVSSAAAAKSTDNDDEEELEIVGTHNEQRLPHNRQDCLDYRFCASTSTNSNSNVQSDNNSNFCSLCYCYVCDKPASECNNWVNGTKGVCSDIAAAAAADGGGKKGSSANTNSTNATNQQPHMNHCNATNKGSQSTLWKNMRNAIKKGKDPSKVSASHDESYNPHDAPNASLQRYLQNYGVYMPSGGGPLHRSDQHYQVRAANHAAASQHTMNPYAAAMLASATSANQAMLMAAMNHALSRGPPPLGTTVPPARSSGSGRGGRRTYTIRSGSAAAAAAMSAAVAAAIASGSSSAASSAARSSSRGRSRSRSTSSAAATIAAAASAASSRRRNRPESGGEDSNGNKRPAPHDHQARMRTQQMLEDLYG</sequence>
<feature type="region of interest" description="Disordered" evidence="1">
    <location>
        <begin position="93"/>
        <end position="120"/>
    </location>
</feature>
<evidence type="ECO:0000313" key="3">
    <source>
        <dbReference type="Proteomes" id="UP001530293"/>
    </source>
</evidence>
<keyword evidence="3" id="KW-1185">Reference proteome</keyword>
<dbReference type="InterPro" id="IPR053234">
    <property type="entry name" value="RPM1_Interactor"/>
</dbReference>
<dbReference type="Proteomes" id="UP001530293">
    <property type="component" value="Unassembled WGS sequence"/>
</dbReference>
<feature type="region of interest" description="Disordered" evidence="1">
    <location>
        <begin position="18"/>
        <end position="53"/>
    </location>
</feature>
<evidence type="ECO:0000313" key="2">
    <source>
        <dbReference type="EMBL" id="KAL3761731.1"/>
    </source>
</evidence>
<feature type="compositionally biased region" description="Low complexity" evidence="1">
    <location>
        <begin position="195"/>
        <end position="207"/>
    </location>
</feature>
<accession>A0ABD3MCE5</accession>
<reference evidence="2 3" key="1">
    <citation type="submission" date="2024-10" db="EMBL/GenBank/DDBJ databases">
        <title>Updated reference genomes for cyclostephanoid diatoms.</title>
        <authorList>
            <person name="Roberts W.R."/>
            <person name="Alverson A.J."/>
        </authorList>
    </citation>
    <scope>NUCLEOTIDE SEQUENCE [LARGE SCALE GENOMIC DNA]</scope>
    <source>
        <strain evidence="2 3">AJA232-27</strain>
    </source>
</reference>
<feature type="compositionally biased region" description="Basic and acidic residues" evidence="1">
    <location>
        <begin position="236"/>
        <end position="252"/>
    </location>
</feature>
<organism evidence="2 3">
    <name type="scientific">Discostella pseudostelligera</name>
    <dbReference type="NCBI Taxonomy" id="259834"/>
    <lineage>
        <taxon>Eukaryota</taxon>
        <taxon>Sar</taxon>
        <taxon>Stramenopiles</taxon>
        <taxon>Ochrophyta</taxon>
        <taxon>Bacillariophyta</taxon>
        <taxon>Coscinodiscophyceae</taxon>
        <taxon>Thalassiosirophycidae</taxon>
        <taxon>Stephanodiscales</taxon>
        <taxon>Stephanodiscaceae</taxon>
        <taxon>Discostella</taxon>
    </lineage>
</organism>
<dbReference type="AlphaFoldDB" id="A0ABD3MCE5"/>
<name>A0ABD3MCE5_9STRA</name>
<feature type="compositionally biased region" description="Low complexity" evidence="1">
    <location>
        <begin position="379"/>
        <end position="391"/>
    </location>
</feature>
<dbReference type="EMBL" id="JALLBG020000147">
    <property type="protein sequence ID" value="KAL3761731.1"/>
    <property type="molecule type" value="Genomic_DNA"/>
</dbReference>
<feature type="region of interest" description="Disordered" evidence="1">
    <location>
        <begin position="379"/>
        <end position="456"/>
    </location>
</feature>
<feature type="compositionally biased region" description="Low complexity" evidence="1">
    <location>
        <begin position="399"/>
        <end position="416"/>
    </location>
</feature>
<feature type="region of interest" description="Disordered" evidence="1">
    <location>
        <begin position="236"/>
        <end position="258"/>
    </location>
</feature>